<evidence type="ECO:0000313" key="5">
    <source>
        <dbReference type="Proteomes" id="UP000629596"/>
    </source>
</evidence>
<reference evidence="2 5" key="2">
    <citation type="submission" date="2020-08" db="EMBL/GenBank/DDBJ databases">
        <title>Genome public.</title>
        <authorList>
            <person name="Liu C."/>
            <person name="Sun Q."/>
        </authorList>
    </citation>
    <scope>NUCLEOTIDE SEQUENCE [LARGE SCALE GENOMIC DNA]</scope>
    <source>
        <strain evidence="2 5">426_9</strain>
    </source>
</reference>
<name>A0A3D8HBL2_9BACT</name>
<dbReference type="EMBL" id="JACRTI010000050">
    <property type="protein sequence ID" value="MBC8603221.1"/>
    <property type="molecule type" value="Genomic_DNA"/>
</dbReference>
<evidence type="ECO:0000313" key="4">
    <source>
        <dbReference type="Proteomes" id="UP000256321"/>
    </source>
</evidence>
<keyword evidence="5" id="KW-1185">Reference proteome</keyword>
<dbReference type="Pfam" id="PF09820">
    <property type="entry name" value="AAA-ATPase_like"/>
    <property type="match status" value="1"/>
</dbReference>
<reference evidence="3 4" key="1">
    <citation type="submission" date="2018-07" db="EMBL/GenBank/DDBJ databases">
        <title>Parabacteroides acidifaciens nov. sp., isolated from human feces.</title>
        <authorList>
            <person name="Wang Y.J."/>
        </authorList>
    </citation>
    <scope>NUCLEOTIDE SEQUENCE [LARGE SCALE GENOMIC DNA]</scope>
    <source>
        <strain evidence="3 4">426-9</strain>
    </source>
</reference>
<comment type="caution">
    <text evidence="3">The sequence shown here is derived from an EMBL/GenBank/DDBJ whole genome shotgun (WGS) entry which is preliminary data.</text>
</comment>
<dbReference type="Proteomes" id="UP000629596">
    <property type="component" value="Unassembled WGS sequence"/>
</dbReference>
<dbReference type="PANTHER" id="PTHR34825">
    <property type="entry name" value="CONSERVED PROTEIN, WITH A WEAK D-GALACTARATE DEHYDRATASE/ALTRONATE HYDROLASE DOMAIN"/>
    <property type="match status" value="1"/>
</dbReference>
<accession>A0A3D8HBL2</accession>
<dbReference type="Proteomes" id="UP000256321">
    <property type="component" value="Unassembled WGS sequence"/>
</dbReference>
<protein>
    <submittedName>
        <fullName evidence="2">AAA family ATPase</fullName>
    </submittedName>
</protein>
<sequence length="559" mass="64858">MDRKKLPIGISDYKELIDEDYYYVDKTDFIRQIIEEGSKITLLPRPRRFGKTLNLSTLRYFFERTEGNIYRPLFNGKNIEQWKDFDRYQGKYPVILVTLKDCKGDTFEEMLLLLARELQSEFIRHDYLREHIEQKDYLDQFVRLQNRKATPDEMTGSLRLLSELLTSYWGTPPLVLLDEYDTPIHVAFDKGYYDRMIGFMRNFMSLVFKDNTDIFRGVITGILRVSKESIFSGLNNIDVDTILELPMCTSFGFTQEETDQMLTDYLLDAQKDEVKNWYNGYLFGDQTVYNPWSALSFINKGGVLAPYWVNTGSDVLLRHLLADGPSQIRMGVESLIQGEPIRSVINDKLAFPDLLSEASNIWSFMLFSGYLKATDPVKNNDDLMEYTLQVPNREVRTVFFTIIRSWINNGPVKNDRLELMLQALKEKNMPIFQRILNDFVVNTLSYYDTSGREPEKVYQAFLLGMLVSSGAYEVSSNRESGLGRYDILLRPRDLNLQGVIMELKLYDPVYDESVESVLDSALQQIEDKQYTATLRAAGVTDILKMAITFDGKRVWVKMA</sequence>
<evidence type="ECO:0000313" key="2">
    <source>
        <dbReference type="EMBL" id="MBC8603221.1"/>
    </source>
</evidence>
<dbReference type="AlphaFoldDB" id="A0A3D8HBL2"/>
<dbReference type="PANTHER" id="PTHR34825:SF1">
    <property type="entry name" value="AAA-ATPASE-LIKE DOMAIN-CONTAINING PROTEIN"/>
    <property type="match status" value="1"/>
</dbReference>
<proteinExistence type="predicted"/>
<evidence type="ECO:0000259" key="1">
    <source>
        <dbReference type="Pfam" id="PF09820"/>
    </source>
</evidence>
<dbReference type="EMBL" id="QREV01000050">
    <property type="protein sequence ID" value="RDU48032.1"/>
    <property type="molecule type" value="Genomic_DNA"/>
</dbReference>
<evidence type="ECO:0000313" key="3">
    <source>
        <dbReference type="EMBL" id="RDU48032.1"/>
    </source>
</evidence>
<organism evidence="3 4">
    <name type="scientific">Parabacteroides acidifaciens</name>
    <dbReference type="NCBI Taxonomy" id="2290935"/>
    <lineage>
        <taxon>Bacteria</taxon>
        <taxon>Pseudomonadati</taxon>
        <taxon>Bacteroidota</taxon>
        <taxon>Bacteroidia</taxon>
        <taxon>Bacteroidales</taxon>
        <taxon>Tannerellaceae</taxon>
        <taxon>Parabacteroides</taxon>
    </lineage>
</organism>
<dbReference type="SUPFAM" id="SSF52540">
    <property type="entry name" value="P-loop containing nucleoside triphosphate hydrolases"/>
    <property type="match status" value="1"/>
</dbReference>
<dbReference type="InterPro" id="IPR018631">
    <property type="entry name" value="AAA-ATPase-like_dom"/>
</dbReference>
<dbReference type="Pfam" id="PF08011">
    <property type="entry name" value="PDDEXK_9"/>
    <property type="match status" value="1"/>
</dbReference>
<feature type="domain" description="AAA-ATPase-like" evidence="1">
    <location>
        <begin position="7"/>
        <end position="231"/>
    </location>
</feature>
<gene>
    <name evidence="3" type="ORF">DWU89_16435</name>
    <name evidence="2" type="ORF">H8784_16030</name>
</gene>
<dbReference type="RefSeq" id="WP_115500715.1">
    <property type="nucleotide sequence ID" value="NZ_JACRTI010000050.1"/>
</dbReference>
<dbReference type="InterPro" id="IPR027417">
    <property type="entry name" value="P-loop_NTPase"/>
</dbReference>
<dbReference type="InterPro" id="IPR012547">
    <property type="entry name" value="PDDEXK_9"/>
</dbReference>